<dbReference type="GO" id="GO:0005737">
    <property type="term" value="C:cytoplasm"/>
    <property type="evidence" value="ECO:0007669"/>
    <property type="project" value="UniProtKB-SubCell"/>
</dbReference>
<dbReference type="HAMAP" id="MF_01161">
    <property type="entry name" value="tRNA_Ile_lys_synt"/>
    <property type="match status" value="1"/>
</dbReference>
<dbReference type="EC" id="6.3.4.19" evidence="8"/>
<comment type="subcellular location">
    <subcellularLocation>
        <location evidence="1 8">Cytoplasm</location>
    </subcellularLocation>
</comment>
<dbReference type="GO" id="GO:0006400">
    <property type="term" value="P:tRNA modification"/>
    <property type="evidence" value="ECO:0007669"/>
    <property type="project" value="UniProtKB-UniRule"/>
</dbReference>
<dbReference type="PANTHER" id="PTHR43033">
    <property type="entry name" value="TRNA(ILE)-LYSIDINE SYNTHASE-RELATED"/>
    <property type="match status" value="1"/>
</dbReference>
<dbReference type="AlphaFoldDB" id="A0A7Z7LX76"/>
<dbReference type="GO" id="GO:0005524">
    <property type="term" value="F:ATP binding"/>
    <property type="evidence" value="ECO:0007669"/>
    <property type="project" value="UniProtKB-UniRule"/>
</dbReference>
<comment type="similarity">
    <text evidence="8">Belongs to the tRNA(Ile)-lysidine synthase family.</text>
</comment>
<evidence type="ECO:0000256" key="3">
    <source>
        <dbReference type="ARBA" id="ARBA00022598"/>
    </source>
</evidence>
<keyword evidence="2 8" id="KW-0963">Cytoplasm</keyword>
<dbReference type="InterPro" id="IPR012796">
    <property type="entry name" value="Lysidine-tRNA-synth_C"/>
</dbReference>
<comment type="function">
    <text evidence="8">Ligates lysine onto the cytidine present at position 34 of the AUA codon-specific tRNA(Ile) that contains the anticodon CAU, in an ATP-dependent manner. Cytidine is converted to lysidine, thus changing the amino acid specificity of the tRNA from methionine to isoleucine.</text>
</comment>
<dbReference type="SUPFAM" id="SSF56037">
    <property type="entry name" value="PheT/TilS domain"/>
    <property type="match status" value="1"/>
</dbReference>
<evidence type="ECO:0000256" key="5">
    <source>
        <dbReference type="ARBA" id="ARBA00022741"/>
    </source>
</evidence>
<dbReference type="SUPFAM" id="SSF52402">
    <property type="entry name" value="Adenine nucleotide alpha hydrolases-like"/>
    <property type="match status" value="1"/>
</dbReference>
<dbReference type="CDD" id="cd01992">
    <property type="entry name" value="TilS_N"/>
    <property type="match status" value="1"/>
</dbReference>
<sequence length="459" mass="53589">MGKNYLTNFRLFLQLAKSYLCCLNLYMPQLTSTYLKEHLQSLHNATENQKFLLALSGGADSMVLADLFLKAGISFEAAHVNYHLRGEDSNLDQQVVEDFCRQYNIILHKYDVTEKDKKPENSIELWARELRYRFFFRLLEEEQLDFIVMGHHLNDQLETFIINLSKASGITGLSGIPENNNKILRPLLHITKADIYKFAKENGVSFREDHTNQSRDYLRNQIRHDISPEMEKINPHFWENFDKSISFLNQAKNFIEEQLQKILDDIIISEKNDEIILDKEKLASQSDFIRYEILKKYGFTSPVEQQKIFGAESGSQFKGNTLNIFVHRDQLIITHRNISDEEAAQEIILIPGEPVCFPEKILLSEDKLDRNPYWEIDPQKVVLPLKLRKAKSGDFFQPKGMKGKKLVSKFFKDEKISILARQKVWLLSDSEENVVGIINYRQDGRFLPENNNPKIYLYL</sequence>
<dbReference type="InterPro" id="IPR014729">
    <property type="entry name" value="Rossmann-like_a/b/a_fold"/>
</dbReference>
<dbReference type="SUPFAM" id="SSF53448">
    <property type="entry name" value="Nucleotide-diphospho-sugar transferases"/>
    <property type="match status" value="1"/>
</dbReference>
<dbReference type="InterPro" id="IPR012795">
    <property type="entry name" value="tRNA_Ile_lys_synt_N"/>
</dbReference>
<proteinExistence type="inferred from homology"/>
<comment type="catalytic activity">
    <reaction evidence="7 8">
        <text>cytidine(34) in tRNA(Ile2) + L-lysine + ATP = lysidine(34) in tRNA(Ile2) + AMP + diphosphate + H(+)</text>
        <dbReference type="Rhea" id="RHEA:43744"/>
        <dbReference type="Rhea" id="RHEA-COMP:10625"/>
        <dbReference type="Rhea" id="RHEA-COMP:10670"/>
        <dbReference type="ChEBI" id="CHEBI:15378"/>
        <dbReference type="ChEBI" id="CHEBI:30616"/>
        <dbReference type="ChEBI" id="CHEBI:32551"/>
        <dbReference type="ChEBI" id="CHEBI:33019"/>
        <dbReference type="ChEBI" id="CHEBI:82748"/>
        <dbReference type="ChEBI" id="CHEBI:83665"/>
        <dbReference type="ChEBI" id="CHEBI:456215"/>
        <dbReference type="EC" id="6.3.4.19"/>
    </reaction>
</comment>
<evidence type="ECO:0000256" key="4">
    <source>
        <dbReference type="ARBA" id="ARBA00022694"/>
    </source>
</evidence>
<accession>A0A7Z7LX76</accession>
<comment type="caution">
    <text evidence="10">The sequence shown here is derived from an EMBL/GenBank/DDBJ whole genome shotgun (WGS) entry which is preliminary data.</text>
</comment>
<dbReference type="Proteomes" id="UP000254876">
    <property type="component" value="Unassembled WGS sequence"/>
</dbReference>
<comment type="domain">
    <text evidence="8">The N-terminal region contains the highly conserved SGGXDS motif, predicted to be a P-loop motif involved in ATP binding.</text>
</comment>
<keyword evidence="3 8" id="KW-0436">Ligase</keyword>
<dbReference type="NCBIfam" id="TIGR02433">
    <property type="entry name" value="lysidine_TilS_C"/>
    <property type="match status" value="1"/>
</dbReference>
<organism evidence="10 11">
    <name type="scientific">Elizabethkingia anophelis</name>
    <dbReference type="NCBI Taxonomy" id="1117645"/>
    <lineage>
        <taxon>Bacteria</taxon>
        <taxon>Pseudomonadati</taxon>
        <taxon>Bacteroidota</taxon>
        <taxon>Flavobacteriia</taxon>
        <taxon>Flavobacteriales</taxon>
        <taxon>Weeksellaceae</taxon>
        <taxon>Elizabethkingia</taxon>
    </lineage>
</organism>
<evidence type="ECO:0000256" key="2">
    <source>
        <dbReference type="ARBA" id="ARBA00022490"/>
    </source>
</evidence>
<protein>
    <recommendedName>
        <fullName evidence="8">tRNA(Ile)-lysidine synthase</fullName>
        <ecNumber evidence="8">6.3.4.19</ecNumber>
    </recommendedName>
    <alternativeName>
        <fullName evidence="8">tRNA(Ile)-2-lysyl-cytidine synthase</fullName>
    </alternativeName>
    <alternativeName>
        <fullName evidence="8">tRNA(Ile)-lysidine synthetase</fullName>
    </alternativeName>
</protein>
<dbReference type="Pfam" id="PF01171">
    <property type="entry name" value="ATP_bind_3"/>
    <property type="match status" value="1"/>
</dbReference>
<evidence type="ECO:0000256" key="7">
    <source>
        <dbReference type="ARBA" id="ARBA00048539"/>
    </source>
</evidence>
<evidence type="ECO:0000256" key="8">
    <source>
        <dbReference type="HAMAP-Rule" id="MF_01161"/>
    </source>
</evidence>
<evidence type="ECO:0000256" key="1">
    <source>
        <dbReference type="ARBA" id="ARBA00004496"/>
    </source>
</evidence>
<dbReference type="PANTHER" id="PTHR43033:SF1">
    <property type="entry name" value="TRNA(ILE)-LYSIDINE SYNTHASE-RELATED"/>
    <property type="match status" value="1"/>
</dbReference>
<reference evidence="10 11" key="1">
    <citation type="submission" date="2018-06" db="EMBL/GenBank/DDBJ databases">
        <authorList>
            <consortium name="Pathogen Informatics"/>
            <person name="Doyle S."/>
        </authorList>
    </citation>
    <scope>NUCLEOTIDE SEQUENCE [LARGE SCALE GENOMIC DNA]</scope>
    <source>
        <strain evidence="10 11">NCTC10588</strain>
    </source>
</reference>
<keyword evidence="6 8" id="KW-0067">ATP-binding</keyword>
<evidence type="ECO:0000313" key="10">
    <source>
        <dbReference type="EMBL" id="STD05969.1"/>
    </source>
</evidence>
<evidence type="ECO:0000313" key="11">
    <source>
        <dbReference type="Proteomes" id="UP000254876"/>
    </source>
</evidence>
<dbReference type="InterPro" id="IPR029044">
    <property type="entry name" value="Nucleotide-diphossugar_trans"/>
</dbReference>
<feature type="binding site" evidence="8">
    <location>
        <begin position="56"/>
        <end position="61"/>
    </location>
    <ligand>
        <name>ATP</name>
        <dbReference type="ChEBI" id="CHEBI:30616"/>
    </ligand>
</feature>
<dbReference type="Gene3D" id="3.40.50.620">
    <property type="entry name" value="HUPs"/>
    <property type="match status" value="1"/>
</dbReference>
<dbReference type="GO" id="GO:0032267">
    <property type="term" value="F:tRNA(Ile)-lysidine synthase activity"/>
    <property type="evidence" value="ECO:0007669"/>
    <property type="project" value="UniProtKB-EC"/>
</dbReference>
<dbReference type="EMBL" id="UFYD01000001">
    <property type="protein sequence ID" value="STD05969.1"/>
    <property type="molecule type" value="Genomic_DNA"/>
</dbReference>
<gene>
    <name evidence="8 10" type="primary">tilS</name>
    <name evidence="10" type="ORF">NCTC10588_02374</name>
</gene>
<dbReference type="InterPro" id="IPR012094">
    <property type="entry name" value="tRNA_Ile_lys_synt"/>
</dbReference>
<dbReference type="NCBIfam" id="TIGR02432">
    <property type="entry name" value="lysidine_TilS_N"/>
    <property type="match status" value="1"/>
</dbReference>
<evidence type="ECO:0000259" key="9">
    <source>
        <dbReference type="SMART" id="SM00977"/>
    </source>
</evidence>
<keyword evidence="5 8" id="KW-0547">Nucleotide-binding</keyword>
<keyword evidence="4 8" id="KW-0819">tRNA processing</keyword>
<feature type="domain" description="Lysidine-tRNA(Ile) synthetase C-terminal" evidence="9">
    <location>
        <begin position="385"/>
        <end position="459"/>
    </location>
</feature>
<evidence type="ECO:0000256" key="6">
    <source>
        <dbReference type="ARBA" id="ARBA00022840"/>
    </source>
</evidence>
<dbReference type="InterPro" id="IPR011063">
    <property type="entry name" value="TilS/TtcA_N"/>
</dbReference>
<name>A0A7Z7LX76_9FLAO</name>
<dbReference type="SMART" id="SM00977">
    <property type="entry name" value="TilS_C"/>
    <property type="match status" value="1"/>
</dbReference>